<feature type="compositionally biased region" description="Polar residues" evidence="1">
    <location>
        <begin position="1"/>
        <end position="26"/>
    </location>
</feature>
<accession>A0A8H8DDB6</accession>
<protein>
    <submittedName>
        <fullName evidence="2">Uncharacterized protein</fullName>
    </submittedName>
</protein>
<organism evidence="2 3">
    <name type="scientific">Candida metapsilosis</name>
    <dbReference type="NCBI Taxonomy" id="273372"/>
    <lineage>
        <taxon>Eukaryota</taxon>
        <taxon>Fungi</taxon>
        <taxon>Dikarya</taxon>
        <taxon>Ascomycota</taxon>
        <taxon>Saccharomycotina</taxon>
        <taxon>Pichiomycetes</taxon>
        <taxon>Debaryomycetaceae</taxon>
        <taxon>Candida/Lodderomyces clade</taxon>
        <taxon>Candida</taxon>
    </lineage>
</organism>
<feature type="compositionally biased region" description="Low complexity" evidence="1">
    <location>
        <begin position="34"/>
        <end position="50"/>
    </location>
</feature>
<dbReference type="RefSeq" id="XP_067549841.1">
    <property type="nucleotide sequence ID" value="XM_067691480.1"/>
</dbReference>
<dbReference type="EMBL" id="JAEOAQ010000002">
    <property type="protein sequence ID" value="KAG5420725.1"/>
    <property type="molecule type" value="Genomic_DNA"/>
</dbReference>
<keyword evidence="3" id="KW-1185">Reference proteome</keyword>
<proteinExistence type="predicted"/>
<gene>
    <name evidence="2" type="ORF">I9W82_002606</name>
</gene>
<dbReference type="Proteomes" id="UP000669133">
    <property type="component" value="Unassembled WGS sequence"/>
</dbReference>
<name>A0A8H8DDB6_9ASCO</name>
<evidence type="ECO:0000313" key="3">
    <source>
        <dbReference type="Proteomes" id="UP000669133"/>
    </source>
</evidence>
<comment type="caution">
    <text evidence="2">The sequence shown here is derived from an EMBL/GenBank/DDBJ whole genome shotgun (WGS) entry which is preliminary data.</text>
</comment>
<dbReference type="OrthoDB" id="4024787at2759"/>
<feature type="region of interest" description="Disordered" evidence="1">
    <location>
        <begin position="1"/>
        <end position="50"/>
    </location>
</feature>
<dbReference type="AlphaFoldDB" id="A0A8H8DDB6"/>
<dbReference type="GeneID" id="93651235"/>
<sequence length="258" mass="29198">MTEESPQLHPNPTSIHQHMQPPSQIKQEAPHHPPTTSDHTATAPPAADAADANDEIDAMPFEELQQLYQDLQNQFKTVSSQLAKTFEEERNQRNTLSYYERRNQAILNILDCIEENSSTNNGHETTDPFDTERIRRVVEKAPRLAKTLSPLTTHHQFSSVPISSNLYLIAYLMDHIPDLIDDDLTSIEINPQSIESWCRRNRHSIAANLVPGASKPVTIEMLKRLNEYNGVEFDLGIDGKLIVTPQAASSSSKKRRRK</sequence>
<evidence type="ECO:0000313" key="2">
    <source>
        <dbReference type="EMBL" id="KAG5420725.1"/>
    </source>
</evidence>
<reference evidence="2 3" key="1">
    <citation type="submission" date="2020-12" db="EMBL/GenBank/DDBJ databases">
        <title>Effect of drift, selection, and recombination on the evolution of hybrid genomes in Candida yeast pathogens.</title>
        <authorList>
            <person name="Mixao V."/>
            <person name="Ksiezopolska E."/>
            <person name="Saus E."/>
            <person name="Boekhout T."/>
            <person name="Gacser A."/>
            <person name="Gabaldon T."/>
        </authorList>
    </citation>
    <scope>NUCLEOTIDE SEQUENCE [LARGE SCALE GENOMIC DNA]</scope>
    <source>
        <strain evidence="2 3">BP57</strain>
    </source>
</reference>
<evidence type="ECO:0000256" key="1">
    <source>
        <dbReference type="SAM" id="MobiDB-lite"/>
    </source>
</evidence>